<gene>
    <name evidence="3" type="ORF">RRG08_021546</name>
</gene>
<dbReference type="Proteomes" id="UP001283361">
    <property type="component" value="Unassembled WGS sequence"/>
</dbReference>
<feature type="compositionally biased region" description="Basic and acidic residues" evidence="2">
    <location>
        <begin position="431"/>
        <end position="451"/>
    </location>
</feature>
<name>A0AAE0XDV0_9GAST</name>
<accession>A0AAE0XDV0</accession>
<feature type="compositionally biased region" description="Basic and acidic residues" evidence="2">
    <location>
        <begin position="977"/>
        <end position="995"/>
    </location>
</feature>
<dbReference type="AlphaFoldDB" id="A0AAE0XDV0"/>
<feature type="coiled-coil region" evidence="1">
    <location>
        <begin position="1043"/>
        <end position="1235"/>
    </location>
</feature>
<dbReference type="CDD" id="cd23767">
    <property type="entry name" value="IQCD"/>
    <property type="match status" value="1"/>
</dbReference>
<feature type="region of interest" description="Disordered" evidence="2">
    <location>
        <begin position="211"/>
        <end position="245"/>
    </location>
</feature>
<feature type="region of interest" description="Disordered" evidence="2">
    <location>
        <begin position="976"/>
        <end position="995"/>
    </location>
</feature>
<feature type="region of interest" description="Disordered" evidence="2">
    <location>
        <begin position="1"/>
        <end position="89"/>
    </location>
</feature>
<proteinExistence type="predicted"/>
<feature type="compositionally biased region" description="Basic and acidic residues" evidence="2">
    <location>
        <begin position="458"/>
        <end position="478"/>
    </location>
</feature>
<comment type="caution">
    <text evidence="3">The sequence shown here is derived from an EMBL/GenBank/DDBJ whole genome shotgun (WGS) entry which is preliminary data.</text>
</comment>
<dbReference type="GO" id="GO:0034451">
    <property type="term" value="C:centriolar satellite"/>
    <property type="evidence" value="ECO:0007669"/>
    <property type="project" value="TreeGrafter"/>
</dbReference>
<dbReference type="EMBL" id="JAWDGP010008106">
    <property type="protein sequence ID" value="KAK3690847.1"/>
    <property type="molecule type" value="Genomic_DNA"/>
</dbReference>
<protein>
    <recommendedName>
        <fullName evidence="5">Centrosomal protein of 131 kDa</fullName>
    </recommendedName>
</protein>
<dbReference type="InterPro" id="IPR030465">
    <property type="entry name" value="CEP131"/>
</dbReference>
<feature type="compositionally biased region" description="Basic and acidic residues" evidence="2">
    <location>
        <begin position="953"/>
        <end position="968"/>
    </location>
</feature>
<keyword evidence="1" id="KW-0175">Coiled coil</keyword>
<evidence type="ECO:0000256" key="1">
    <source>
        <dbReference type="SAM" id="Coils"/>
    </source>
</evidence>
<reference evidence="3" key="1">
    <citation type="journal article" date="2023" name="G3 (Bethesda)">
        <title>A reference genome for the long-term kleptoplast-retaining sea slug Elysia crispata morphotype clarki.</title>
        <authorList>
            <person name="Eastman K.E."/>
            <person name="Pendleton A.L."/>
            <person name="Shaikh M.A."/>
            <person name="Suttiyut T."/>
            <person name="Ogas R."/>
            <person name="Tomko P."/>
            <person name="Gavelis G."/>
            <person name="Widhalm J.R."/>
            <person name="Wisecaver J.H."/>
        </authorList>
    </citation>
    <scope>NUCLEOTIDE SEQUENCE</scope>
    <source>
        <strain evidence="3">ECLA1</strain>
    </source>
</reference>
<sequence length="1240" mass="142070">MAQQRHDELNLSLTGSQISARSIPSRPGSAKKAFSMVETQPNKTTIKDKKIQNRRGSINGDMSPQGQHSIVSAPVMHSSKKHTNGGLAKGAVDESEDFLALFENSVRPKIKSLTSNTNSVRKKQPLSKSSAGELKKNSATKKPAWASRPSSANSTARSENPEPHNIFRPVSALSTDDEWSHENTRKGDAGDTLTQSINKLHSLQNRLSDVIQPGAAAKADEKASFPNTSRSAATEEYQSDATPLASVRSQSIDDFIQDIMERTPRNIGEIDLAAGDALPRSSKPEAGPEMSTLANNVFRPSHKPKAKASLSSMENSYHNIKTKTPVNQVKKSAPSISRLKGNNKEGIKSKRHLQQNKVNTSSKDFVTKNTVEEYMDVLTTAAVKIQKWYRRHRTRRIAAEAAVKRLLDQKKEEHEKRRHSELAQSISATEMETKAVEERKKAREEKAKEARQQAIQELQKKREERKNEVKKVAEEEVKFLQASGKVTKSPSIGSKKKKAANGPPSVTPSKHSLCSGYEETTAKSPQFSARGEKDLNAHKNLQRTASGGHEDVEGATGGTGKVTEANTRTTLEDLYSTLKKLEEEENFLSVRTEKKHSWLDELEKVEDEPGSNLTAENLQKLNSSKDALSKSGFLSGDKLKSIISFLDEVQVTDRLSEIDSEISRMNQGLLAQSQNGMSAPEVPTTTPLVPSAEEVAQLEQAHVTASEVTNAMLSQRLELDEKQRTVSMLQKALNQQRELTVRHARETEKEMKKRLDVQKEEYEEAIKRHLSFIDQLIDDKKNLSEKCEKVVTELKVVDKKYQEKMKAIEESHSIEMSKLKEVHSAAEKLRREKWIEDKTKKIKEMTVKGLEPEIQRLIAKHKSDMNKVKQIHEAELLEADERAAQKYVKMTEELRDQLATEKEAACAREREMSKQRYEKQLQQEEEAFQQQRRRLYQEVQEEKDRVAVQASRQRSELEKLQQQLEDSHRHALQAMREQFDKAKDEQDRRHKSEISELKEKLKLEKESWEENYMKRHETWLVQKEREIRDKIKKERDKEIELVIERLEEDASTIREDNERSTEQKIRRMREKFEMETKELEQSERRAVQKHNEIKAKMTEVEGENERLKVIIKQKEQEIFDSKKLLEKMNSERSHVSDIVRQEFADRIVATDEESKRIKHEISELRARHRVELEKAQSDMEELRKAKDEEMEEVHKRVKQAIVKKEEVVSQLKQQYQAANKRADHLEGLLEQQRKQLLGKK</sequence>
<dbReference type="GO" id="GO:0005929">
    <property type="term" value="C:cilium"/>
    <property type="evidence" value="ECO:0007669"/>
    <property type="project" value="GOC"/>
</dbReference>
<dbReference type="PANTHER" id="PTHR31540">
    <property type="entry name" value="CENTROSOMAL PROTEIN OF 131 KDA"/>
    <property type="match status" value="1"/>
</dbReference>
<feature type="coiled-coil region" evidence="1">
    <location>
        <begin position="719"/>
        <end position="793"/>
    </location>
</feature>
<organism evidence="3 4">
    <name type="scientific">Elysia crispata</name>
    <name type="common">lettuce slug</name>
    <dbReference type="NCBI Taxonomy" id="231223"/>
    <lineage>
        <taxon>Eukaryota</taxon>
        <taxon>Metazoa</taxon>
        <taxon>Spiralia</taxon>
        <taxon>Lophotrochozoa</taxon>
        <taxon>Mollusca</taxon>
        <taxon>Gastropoda</taxon>
        <taxon>Heterobranchia</taxon>
        <taxon>Euthyneura</taxon>
        <taxon>Panpulmonata</taxon>
        <taxon>Sacoglossa</taxon>
        <taxon>Placobranchoidea</taxon>
        <taxon>Plakobranchidae</taxon>
        <taxon>Elysia</taxon>
    </lineage>
</organism>
<feature type="compositionally biased region" description="Basic and acidic residues" evidence="2">
    <location>
        <begin position="410"/>
        <end position="421"/>
    </location>
</feature>
<keyword evidence="4" id="KW-1185">Reference proteome</keyword>
<feature type="compositionally biased region" description="Polar residues" evidence="2">
    <location>
        <begin position="148"/>
        <end position="158"/>
    </location>
</feature>
<dbReference type="PANTHER" id="PTHR31540:SF1">
    <property type="entry name" value="CENTROSOMAL PROTEIN OF 131 KDA"/>
    <property type="match status" value="1"/>
</dbReference>
<dbReference type="GO" id="GO:0035735">
    <property type="term" value="P:intraciliary transport involved in cilium assembly"/>
    <property type="evidence" value="ECO:0007669"/>
    <property type="project" value="InterPro"/>
</dbReference>
<feature type="compositionally biased region" description="Polar residues" evidence="2">
    <location>
        <begin position="11"/>
        <end position="22"/>
    </location>
</feature>
<evidence type="ECO:0008006" key="5">
    <source>
        <dbReference type="Google" id="ProtNLM"/>
    </source>
</evidence>
<dbReference type="GO" id="GO:0010824">
    <property type="term" value="P:regulation of centrosome duplication"/>
    <property type="evidence" value="ECO:0007669"/>
    <property type="project" value="TreeGrafter"/>
</dbReference>
<feature type="region of interest" description="Disordered" evidence="2">
    <location>
        <begin position="410"/>
        <end position="568"/>
    </location>
</feature>
<evidence type="ECO:0000256" key="2">
    <source>
        <dbReference type="SAM" id="MobiDB-lite"/>
    </source>
</evidence>
<evidence type="ECO:0000313" key="4">
    <source>
        <dbReference type="Proteomes" id="UP001283361"/>
    </source>
</evidence>
<feature type="compositionally biased region" description="Basic and acidic residues" evidence="2">
    <location>
        <begin position="178"/>
        <end position="189"/>
    </location>
</feature>
<feature type="region of interest" description="Disordered" evidence="2">
    <location>
        <begin position="109"/>
        <end position="197"/>
    </location>
</feature>
<evidence type="ECO:0000313" key="3">
    <source>
        <dbReference type="EMBL" id="KAK3690847.1"/>
    </source>
</evidence>
<feature type="compositionally biased region" description="Polar residues" evidence="2">
    <location>
        <begin position="54"/>
        <end position="70"/>
    </location>
</feature>
<feature type="region of interest" description="Disordered" evidence="2">
    <location>
        <begin position="947"/>
        <end position="968"/>
    </location>
</feature>